<dbReference type="PANTHER" id="PTHR43362">
    <property type="entry name" value="MANNITOL DEHYDROGENASE DSF1-RELATED"/>
    <property type="match status" value="1"/>
</dbReference>
<gene>
    <name evidence="9" type="ORF">GCM10023191_000930</name>
</gene>
<dbReference type="InterPro" id="IPR013118">
    <property type="entry name" value="Mannitol_DH_C"/>
</dbReference>
<dbReference type="InterPro" id="IPR013328">
    <property type="entry name" value="6PGD_dom2"/>
</dbReference>
<name>A0ABP8P7B4_9ACTN</name>
<dbReference type="InterPro" id="IPR050988">
    <property type="entry name" value="Mannitol_DH/Oxidoreductase"/>
</dbReference>
<dbReference type="InterPro" id="IPR023027">
    <property type="entry name" value="Mannitol_DH_CS"/>
</dbReference>
<keyword evidence="4" id="KW-0560">Oxidoreductase</keyword>
<evidence type="ECO:0000259" key="7">
    <source>
        <dbReference type="Pfam" id="PF01232"/>
    </source>
</evidence>
<dbReference type="SUPFAM" id="SSF48179">
    <property type="entry name" value="6-phosphogluconate dehydrogenase C-terminal domain-like"/>
    <property type="match status" value="1"/>
</dbReference>
<dbReference type="Gene3D" id="3.40.50.720">
    <property type="entry name" value="NAD(P)-binding Rossmann-like Domain"/>
    <property type="match status" value="1"/>
</dbReference>
<evidence type="ECO:0000313" key="10">
    <source>
        <dbReference type="Proteomes" id="UP001500503"/>
    </source>
</evidence>
<dbReference type="SUPFAM" id="SSF51735">
    <property type="entry name" value="NAD(P)-binding Rossmann-fold domains"/>
    <property type="match status" value="1"/>
</dbReference>
<dbReference type="EMBL" id="BAABHF010000005">
    <property type="protein sequence ID" value="GAA4481704.1"/>
    <property type="molecule type" value="Genomic_DNA"/>
</dbReference>
<sequence length="451" mass="48938">MGENMRLSLKTRPREVPSSVGIVHLGIGAFHRAHQAVYTEDAGDGWGICGITQRSATVAEQLGPQDGLYSVLERGPGKPSARVIGAVREVLTGDATVARLADPAVKVISLTVTEKGYRHDPATGRLRRDDPEISLDLTGRPPRTVLGRLVRGLAARDAPVTVLCCDNLTANGETLRALVEEYCERSGTRIGCEVTFPSTMVDRIVPATTPEDLDEAERLLGVRDEGVVVTEPFTQWVIEDTFAAGRPAWDAAGAIFTDDVAPYEKMKLRLLNGSHSMLAYLGSHHTYVADAVAELGDTVRRYMDEDAGPTLAVPPGFDLEAYKTSLLERFANPALRHRTAQIAMDGSQKLPQRLLSVVRDRLAAGAEPRWAALAVAAWMRHVKTARELDDPMADLLRMTVARAETPGQVVDGLLSVTDVFGADLRESEVFRDLLVEHLGGLLARRPIESGS</sequence>
<comment type="caution">
    <text evidence="9">The sequence shown here is derived from an EMBL/GenBank/DDBJ whole genome shotgun (WGS) entry which is preliminary data.</text>
</comment>
<comment type="catalytic activity">
    <reaction evidence="6">
        <text>D-mannitol 1-phosphate + NAD(+) = beta-D-fructose 6-phosphate + NADH + H(+)</text>
        <dbReference type="Rhea" id="RHEA:19661"/>
        <dbReference type="ChEBI" id="CHEBI:15378"/>
        <dbReference type="ChEBI" id="CHEBI:57540"/>
        <dbReference type="ChEBI" id="CHEBI:57634"/>
        <dbReference type="ChEBI" id="CHEBI:57945"/>
        <dbReference type="ChEBI" id="CHEBI:61381"/>
        <dbReference type="EC" id="1.1.1.17"/>
    </reaction>
</comment>
<organism evidence="9 10">
    <name type="scientific">Actinoallomurus oryzae</name>
    <dbReference type="NCBI Taxonomy" id="502180"/>
    <lineage>
        <taxon>Bacteria</taxon>
        <taxon>Bacillati</taxon>
        <taxon>Actinomycetota</taxon>
        <taxon>Actinomycetes</taxon>
        <taxon>Streptosporangiales</taxon>
        <taxon>Thermomonosporaceae</taxon>
        <taxon>Actinoallomurus</taxon>
    </lineage>
</organism>
<dbReference type="InterPro" id="IPR036291">
    <property type="entry name" value="NAD(P)-bd_dom_sf"/>
</dbReference>
<protein>
    <recommendedName>
        <fullName evidence="3">Mannitol-1-phosphate 5-dehydrogenase</fullName>
        <ecNumber evidence="2">1.1.1.17</ecNumber>
    </recommendedName>
</protein>
<dbReference type="EC" id="1.1.1.17" evidence="2"/>
<reference evidence="10" key="1">
    <citation type="journal article" date="2019" name="Int. J. Syst. Evol. Microbiol.">
        <title>The Global Catalogue of Microorganisms (GCM) 10K type strain sequencing project: providing services to taxonomists for standard genome sequencing and annotation.</title>
        <authorList>
            <consortium name="The Broad Institute Genomics Platform"/>
            <consortium name="The Broad Institute Genome Sequencing Center for Infectious Disease"/>
            <person name="Wu L."/>
            <person name="Ma J."/>
        </authorList>
    </citation>
    <scope>NUCLEOTIDE SEQUENCE [LARGE SCALE GENOMIC DNA]</scope>
    <source>
        <strain evidence="10">JCM 17933</strain>
    </source>
</reference>
<dbReference type="InterPro" id="IPR008927">
    <property type="entry name" value="6-PGluconate_DH-like_C_sf"/>
</dbReference>
<dbReference type="PRINTS" id="PR00084">
    <property type="entry name" value="MTLDHDRGNASE"/>
</dbReference>
<evidence type="ECO:0000256" key="4">
    <source>
        <dbReference type="ARBA" id="ARBA00023002"/>
    </source>
</evidence>
<evidence type="ECO:0000313" key="9">
    <source>
        <dbReference type="EMBL" id="GAA4481704.1"/>
    </source>
</evidence>
<dbReference type="PANTHER" id="PTHR43362:SF1">
    <property type="entry name" value="MANNITOL DEHYDROGENASE 2-RELATED"/>
    <property type="match status" value="1"/>
</dbReference>
<evidence type="ECO:0000256" key="3">
    <source>
        <dbReference type="ARBA" id="ARBA00016219"/>
    </source>
</evidence>
<dbReference type="InterPro" id="IPR013131">
    <property type="entry name" value="Mannitol_DH_N"/>
</dbReference>
<dbReference type="InterPro" id="IPR000669">
    <property type="entry name" value="Mannitol_DH"/>
</dbReference>
<keyword evidence="10" id="KW-1185">Reference proteome</keyword>
<comment type="similarity">
    <text evidence="1">Belongs to the mannitol dehydrogenase family.</text>
</comment>
<keyword evidence="5" id="KW-0520">NAD</keyword>
<proteinExistence type="inferred from homology"/>
<evidence type="ECO:0000256" key="1">
    <source>
        <dbReference type="ARBA" id="ARBA00006541"/>
    </source>
</evidence>
<evidence type="ECO:0000256" key="5">
    <source>
        <dbReference type="ARBA" id="ARBA00023027"/>
    </source>
</evidence>
<dbReference type="Pfam" id="PF01232">
    <property type="entry name" value="Mannitol_dh"/>
    <property type="match status" value="1"/>
</dbReference>
<accession>A0ABP8P7B4</accession>
<feature type="domain" description="Mannitol dehydrogenase N-terminal" evidence="7">
    <location>
        <begin position="21"/>
        <end position="250"/>
    </location>
</feature>
<evidence type="ECO:0000256" key="2">
    <source>
        <dbReference type="ARBA" id="ARBA00012939"/>
    </source>
</evidence>
<evidence type="ECO:0000259" key="8">
    <source>
        <dbReference type="Pfam" id="PF08125"/>
    </source>
</evidence>
<dbReference type="Gene3D" id="1.10.1040.10">
    <property type="entry name" value="N-(1-d-carboxylethyl)-l-norvaline Dehydrogenase, domain 2"/>
    <property type="match status" value="1"/>
</dbReference>
<dbReference type="Proteomes" id="UP001500503">
    <property type="component" value="Unassembled WGS sequence"/>
</dbReference>
<dbReference type="Pfam" id="PF08125">
    <property type="entry name" value="Mannitol_dh_C"/>
    <property type="match status" value="1"/>
</dbReference>
<feature type="domain" description="Mannitol dehydrogenase C-terminal" evidence="8">
    <location>
        <begin position="259"/>
        <end position="430"/>
    </location>
</feature>
<dbReference type="PROSITE" id="PS00974">
    <property type="entry name" value="MANNITOL_DHGENASE"/>
    <property type="match status" value="1"/>
</dbReference>
<evidence type="ECO:0000256" key="6">
    <source>
        <dbReference type="ARBA" id="ARBA00048615"/>
    </source>
</evidence>